<evidence type="ECO:0000256" key="5">
    <source>
        <dbReference type="PROSITE-ProRule" id="PRU01240"/>
    </source>
</evidence>
<name>A0A4S4NN97_9BACT</name>
<dbReference type="InterPro" id="IPR023827">
    <property type="entry name" value="Peptidase_S8_Asp-AS"/>
</dbReference>
<dbReference type="InterPro" id="IPR026444">
    <property type="entry name" value="Secre_tail"/>
</dbReference>
<comment type="caution">
    <text evidence="8">The sequence shown here is derived from an EMBL/GenBank/DDBJ whole genome shotgun (WGS) entry which is preliminary data.</text>
</comment>
<dbReference type="InterPro" id="IPR022398">
    <property type="entry name" value="Peptidase_S8_His-AS"/>
</dbReference>
<reference evidence="8 9" key="1">
    <citation type="submission" date="2019-04" db="EMBL/GenBank/DDBJ databases">
        <title>Lewinella litorea sp. nov., isolated from a marine sand.</title>
        <authorList>
            <person name="Yoon J.-H."/>
        </authorList>
    </citation>
    <scope>NUCLEOTIDE SEQUENCE [LARGE SCALE GENOMIC DNA]</scope>
    <source>
        <strain evidence="8 9">HSMS-39</strain>
    </source>
</reference>
<dbReference type="SUPFAM" id="SSF52743">
    <property type="entry name" value="Subtilisin-like"/>
    <property type="match status" value="1"/>
</dbReference>
<sequence>MDALRWLDGRGGLPGQTPGRTTVAQPGGPLAVVALRYCWLLLGLIGFTAKVAAQRIPTELICEWQDAGGVSKHAANGQPVRRLGPTIDLLVFPDSITATKELFRLRSTPGVRHVHYNYRVKSRRQPGDPLYPQQDNLARAGFENAWNLTTGGTTQNGTPIVVAVLDAGFDADHEDLVGNLWRNPAETPGDNLDNDGNGLVDDTNGWNFTTSTSRYDADNHGTAVAGLLGAAGDNRVGVAGTNWDINLMLLQIATVADIIAAYEYVIRQRQVFNESRGGGGAFVVATNASFGIEGATCADFPVWGGMYDRLGAVGVLTAASVANVPEDVDIIGDMPTDCPSDFIIGVTNVDADDRLQTSAGYGRGNIDLAAPGEGSFTTRSGGTYAGFGSTSAAAPYVTGAVALLYASPCPALLNRSFTEPARAARMVKEVILASVQPREALVSRTRTGGILDVGAAQLALLDECDGDQDDFTIRSGHPNPTGGEIILTTSAPALSPAVRLRVYDALGRLVLIPRIETLAGSPARLAVDLHTLPAGYYLLEISDDGKRGVFSAVVF</sequence>
<evidence type="ECO:0000313" key="9">
    <source>
        <dbReference type="Proteomes" id="UP000308528"/>
    </source>
</evidence>
<dbReference type="InterPro" id="IPR015500">
    <property type="entry name" value="Peptidase_S8_subtilisin-rel"/>
</dbReference>
<evidence type="ECO:0000313" key="8">
    <source>
        <dbReference type="EMBL" id="THH41444.1"/>
    </source>
</evidence>
<evidence type="ECO:0000259" key="6">
    <source>
        <dbReference type="Pfam" id="PF00082"/>
    </source>
</evidence>
<dbReference type="PRINTS" id="PR00723">
    <property type="entry name" value="SUBTILISIN"/>
</dbReference>
<dbReference type="Gene3D" id="3.40.50.200">
    <property type="entry name" value="Peptidase S8/S53 domain"/>
    <property type="match status" value="1"/>
</dbReference>
<accession>A0A4S4NN97</accession>
<keyword evidence="4 5" id="KW-0720">Serine protease</keyword>
<dbReference type="PANTHER" id="PTHR43806">
    <property type="entry name" value="PEPTIDASE S8"/>
    <property type="match status" value="1"/>
</dbReference>
<evidence type="ECO:0000259" key="7">
    <source>
        <dbReference type="Pfam" id="PF18962"/>
    </source>
</evidence>
<dbReference type="InterPro" id="IPR050131">
    <property type="entry name" value="Peptidase_S8_subtilisin-like"/>
</dbReference>
<evidence type="ECO:0000256" key="3">
    <source>
        <dbReference type="ARBA" id="ARBA00022801"/>
    </source>
</evidence>
<dbReference type="PROSITE" id="PS00136">
    <property type="entry name" value="SUBTILASE_ASP"/>
    <property type="match status" value="1"/>
</dbReference>
<feature type="domain" description="Peptidase S8/S53" evidence="6">
    <location>
        <begin position="159"/>
        <end position="406"/>
    </location>
</feature>
<dbReference type="Proteomes" id="UP000308528">
    <property type="component" value="Unassembled WGS sequence"/>
</dbReference>
<feature type="active site" description="Charge relay system" evidence="5">
    <location>
        <position position="391"/>
    </location>
</feature>
<evidence type="ECO:0000256" key="4">
    <source>
        <dbReference type="ARBA" id="ARBA00022825"/>
    </source>
</evidence>
<organism evidence="8 9">
    <name type="scientific">Neolewinella litorea</name>
    <dbReference type="NCBI Taxonomy" id="2562452"/>
    <lineage>
        <taxon>Bacteria</taxon>
        <taxon>Pseudomonadati</taxon>
        <taxon>Bacteroidota</taxon>
        <taxon>Saprospiria</taxon>
        <taxon>Saprospirales</taxon>
        <taxon>Lewinellaceae</taxon>
        <taxon>Neolewinella</taxon>
    </lineage>
</organism>
<protein>
    <submittedName>
        <fullName evidence="8">T9SS type A sorting domain-containing protein</fullName>
    </submittedName>
</protein>
<dbReference type="PROSITE" id="PS00137">
    <property type="entry name" value="SUBTILASE_HIS"/>
    <property type="match status" value="1"/>
</dbReference>
<dbReference type="OrthoDB" id="1055762at2"/>
<dbReference type="InterPro" id="IPR036852">
    <property type="entry name" value="Peptidase_S8/S53_dom_sf"/>
</dbReference>
<feature type="active site" description="Charge relay system" evidence="5">
    <location>
        <position position="220"/>
    </location>
</feature>
<dbReference type="NCBIfam" id="TIGR04183">
    <property type="entry name" value="Por_Secre_tail"/>
    <property type="match status" value="1"/>
</dbReference>
<dbReference type="GO" id="GO:0004252">
    <property type="term" value="F:serine-type endopeptidase activity"/>
    <property type="evidence" value="ECO:0007669"/>
    <property type="project" value="UniProtKB-UniRule"/>
</dbReference>
<keyword evidence="9" id="KW-1185">Reference proteome</keyword>
<dbReference type="InterPro" id="IPR000209">
    <property type="entry name" value="Peptidase_S8/S53_dom"/>
</dbReference>
<dbReference type="Pfam" id="PF00082">
    <property type="entry name" value="Peptidase_S8"/>
    <property type="match status" value="1"/>
</dbReference>
<proteinExistence type="inferred from homology"/>
<keyword evidence="3 5" id="KW-0378">Hydrolase</keyword>
<dbReference type="Pfam" id="PF18962">
    <property type="entry name" value="Por_Secre_tail"/>
    <property type="match status" value="1"/>
</dbReference>
<feature type="active site" description="Charge relay system" evidence="5">
    <location>
        <position position="166"/>
    </location>
</feature>
<dbReference type="PANTHER" id="PTHR43806:SF11">
    <property type="entry name" value="CEREVISIN-RELATED"/>
    <property type="match status" value="1"/>
</dbReference>
<dbReference type="PROSITE" id="PS51892">
    <property type="entry name" value="SUBTILASE"/>
    <property type="match status" value="1"/>
</dbReference>
<dbReference type="GO" id="GO:0006508">
    <property type="term" value="P:proteolysis"/>
    <property type="evidence" value="ECO:0007669"/>
    <property type="project" value="UniProtKB-KW"/>
</dbReference>
<dbReference type="EMBL" id="SRSF01000001">
    <property type="protein sequence ID" value="THH41444.1"/>
    <property type="molecule type" value="Genomic_DNA"/>
</dbReference>
<evidence type="ECO:0000256" key="2">
    <source>
        <dbReference type="ARBA" id="ARBA00022670"/>
    </source>
</evidence>
<dbReference type="AlphaFoldDB" id="A0A4S4NN97"/>
<keyword evidence="2 5" id="KW-0645">Protease</keyword>
<evidence type="ECO:0000256" key="1">
    <source>
        <dbReference type="ARBA" id="ARBA00011073"/>
    </source>
</evidence>
<gene>
    <name evidence="8" type="ORF">E4021_02260</name>
</gene>
<comment type="similarity">
    <text evidence="1 5">Belongs to the peptidase S8 family.</text>
</comment>
<feature type="domain" description="Secretion system C-terminal sorting" evidence="7">
    <location>
        <begin position="478"/>
        <end position="547"/>
    </location>
</feature>